<evidence type="ECO:0000313" key="1">
    <source>
        <dbReference type="EMBL" id="KUG21910.1"/>
    </source>
</evidence>
<reference evidence="1" key="1">
    <citation type="journal article" date="2015" name="Proc. Natl. Acad. Sci. U.S.A.">
        <title>Networks of energetic and metabolic interactions define dynamics in microbial communities.</title>
        <authorList>
            <person name="Embree M."/>
            <person name="Liu J.K."/>
            <person name="Al-Bassam M.M."/>
            <person name="Zengler K."/>
        </authorList>
    </citation>
    <scope>NUCLEOTIDE SEQUENCE</scope>
</reference>
<proteinExistence type="predicted"/>
<accession>A0A0W8FLU4</accession>
<name>A0A0W8FLU4_9ZZZZ</name>
<protein>
    <submittedName>
        <fullName evidence="1">Uncharacterized protein</fullName>
    </submittedName>
</protein>
<comment type="caution">
    <text evidence="1">The sequence shown here is derived from an EMBL/GenBank/DDBJ whole genome shotgun (WGS) entry which is preliminary data.</text>
</comment>
<organism evidence="1">
    <name type="scientific">hydrocarbon metagenome</name>
    <dbReference type="NCBI Taxonomy" id="938273"/>
    <lineage>
        <taxon>unclassified sequences</taxon>
        <taxon>metagenomes</taxon>
        <taxon>ecological metagenomes</taxon>
    </lineage>
</organism>
<sequence length="39" mass="4444">MLKDKLQSVLTTSEVKTCLKVKKQQLSVAEKWEASLPRV</sequence>
<dbReference type="AlphaFoldDB" id="A0A0W8FLU4"/>
<dbReference type="EMBL" id="LNQE01001008">
    <property type="protein sequence ID" value="KUG21910.1"/>
    <property type="molecule type" value="Genomic_DNA"/>
</dbReference>
<gene>
    <name evidence="1" type="ORF">ASZ90_008311</name>
</gene>